<organism evidence="1 2">
    <name type="scientific">Paraburkholderia bryophila</name>
    <dbReference type="NCBI Taxonomy" id="420952"/>
    <lineage>
        <taxon>Bacteria</taxon>
        <taxon>Pseudomonadati</taxon>
        <taxon>Pseudomonadota</taxon>
        <taxon>Betaproteobacteria</taxon>
        <taxon>Burkholderiales</taxon>
        <taxon>Burkholderiaceae</taxon>
        <taxon>Paraburkholderia</taxon>
    </lineage>
</organism>
<gene>
    <name evidence="1" type="ORF">GGD41_005050</name>
</gene>
<accession>A0A7Y9WBY4</accession>
<sequence length="110" mass="12454">MNDHLDVVAMPGQCFVDGVVEHLEHEVMQTGAIRCIPDVHPRPLAHRLQTFEDLNGRGAVAVVGLRIVRFSHGFFPVLRYCKVAARDFSKHHKNAKGALRPLVSSRYWTR</sequence>
<reference evidence="1 2" key="1">
    <citation type="submission" date="2020-07" db="EMBL/GenBank/DDBJ databases">
        <title>Exploring microbial biodiversity for novel pathways involved in the catabolism of aromatic compounds derived from lignin.</title>
        <authorList>
            <person name="Elkins J."/>
        </authorList>
    </citation>
    <scope>NUCLEOTIDE SEQUENCE [LARGE SCALE GENOMIC DNA]</scope>
    <source>
        <strain evidence="1 2">H2C3B</strain>
    </source>
</reference>
<name>A0A7Y9WBY4_9BURK</name>
<evidence type="ECO:0000313" key="2">
    <source>
        <dbReference type="Proteomes" id="UP000572540"/>
    </source>
</evidence>
<dbReference type="AlphaFoldDB" id="A0A7Y9WBY4"/>
<dbReference type="Proteomes" id="UP000572540">
    <property type="component" value="Unassembled WGS sequence"/>
</dbReference>
<protein>
    <submittedName>
        <fullName evidence="1">Uncharacterized protein</fullName>
    </submittedName>
</protein>
<dbReference type="EMBL" id="JACCAU010000001">
    <property type="protein sequence ID" value="NYH17822.1"/>
    <property type="molecule type" value="Genomic_DNA"/>
</dbReference>
<evidence type="ECO:0000313" key="1">
    <source>
        <dbReference type="EMBL" id="NYH17822.1"/>
    </source>
</evidence>
<proteinExistence type="predicted"/>
<comment type="caution">
    <text evidence="1">The sequence shown here is derived from an EMBL/GenBank/DDBJ whole genome shotgun (WGS) entry which is preliminary data.</text>
</comment>